<evidence type="ECO:0000256" key="12">
    <source>
        <dbReference type="PIRSR" id="PIRSR001594-1"/>
    </source>
</evidence>
<dbReference type="GO" id="GO:0004736">
    <property type="term" value="F:pyruvate carboxylase activity"/>
    <property type="evidence" value="ECO:0007669"/>
    <property type="project" value="UniProtKB-EC"/>
</dbReference>
<sequence length="1168" mass="126684">MSTSLATRRPRPITKLLCANRGEIAIRVFRAATELGIPTVAVYSHQDRVHLHRYKADEAYLVGKGKSAVAAYLGIEEIIDVALACGADGIHPGYGFLSENAGLSEACREVGIAFVGPSPEVLRRFGDKTAARTLAKEIGVSMVPGTDGPVSTIEQAREFCAHAGFPVIVKAAMGGGGRGMRVVRREEDLAESFSRAQSEALAAFGDGTVFIERYVDKPRHVEVQILADAAGEVIHLYERDCSVQRRHQKVVEMAPAQNLPAGVREALCRDAVALARATGYRNAGTVEFLVDREGRHYFIEVNPRIQVEHTVTEEVTGIDLVQSQIRIAGGATFADLGLSQDAVSIRGVAIQCRVTTEDPRKNFQPDTGRIEVFRAGEGMGIRLDAGSGYAGAQISPDYDSMLVKCTAHALTFEGAVHKLSRALAEFRVRGVSTNIPFLSNVLRHPDFESANVWTSWVDDTRALFDFPLRKNRGQRLLHYLGDVVVNGPGIPGMGAQPPARIEPVVPALSPEGSALKSPPPQGWRDILVHLGPAAFAKAVRKHRGLLVTDTTWRDAHQSLLATRVRTRDLLAIAPTTARLMAPLFSLECWGGATFDVSLRFLHECPWDRLERLRDAVPNIPFQMLFRGANAVGYTSYPDNVVFAFAKMAKDKGVDVFRIFDSLNYVENMKLGIDAVGNAGGVVEAAICYTGDVSDPTRKKYSLQYYVDLAGELVKLGIHVLAIKDMAGLLKPRAASMLVGALRRAYPDLPIHVHTHDTAGTGVASMLACAEADADVVDLALPAMAGLTSQPTMSAVVAALAGTTRDTSLTTDSIRKLNGYWEQTRALYAPFESGQTGYAPDLYEHEMPGGQYTNLLFQAQQNGLGDRWASIKRAYREANQLLGDIIKVTPSSKVVGDLAQFMVQNDLDAKMVEEQADTLSFPTSVVEFLEGRLGQPHGGFPEPLRTKVLRGRKPIDERPGATLPPLDLDALKKSLVEEHGDVAIRDHDVMSAAMYPQVFREYRRFRTKNGDVSVLPTRHFLAPLQKGEELLFDIERGKTLVVVLRAVGELDDEGNRRVFFELNGQPRAVSVVDRSAKAATKQRERASTSEPGSVGAPMPGSVVDVRVSVGAKITKGDPLVVLSAMKMETVVASPVSGVVKRVAVAKDDALKAGDLLVEVQVVEAAVAQA</sequence>
<feature type="modified residue" description="N6-carboxylysine" evidence="15">
    <location>
        <position position="723"/>
    </location>
</feature>
<feature type="binding site" evidence="13">
    <location>
        <position position="626"/>
    </location>
    <ligand>
        <name>substrate</name>
    </ligand>
</feature>
<feature type="domain" description="Biotin carboxylation" evidence="19">
    <location>
        <begin position="12"/>
        <end position="462"/>
    </location>
</feature>
<feature type="binding site" evidence="13">
    <location>
        <position position="128"/>
    </location>
    <ligand>
        <name>ATP</name>
        <dbReference type="ChEBI" id="CHEBI:30616"/>
    </ligand>
</feature>
<evidence type="ECO:0000256" key="16">
    <source>
        <dbReference type="SAM" id="MobiDB-lite"/>
    </source>
</evidence>
<evidence type="ECO:0000256" key="6">
    <source>
        <dbReference type="ARBA" id="ARBA00022723"/>
    </source>
</evidence>
<feature type="binding site" evidence="14">
    <location>
        <position position="753"/>
    </location>
    <ligand>
        <name>Mn(2+)</name>
        <dbReference type="ChEBI" id="CHEBI:29035"/>
    </ligand>
</feature>
<dbReference type="InterPro" id="IPR005482">
    <property type="entry name" value="Biotin_COase_C"/>
</dbReference>
<evidence type="ECO:0000259" key="19">
    <source>
        <dbReference type="PROSITE" id="PS50979"/>
    </source>
</evidence>
<feature type="binding site" description="via carbamate group" evidence="14">
    <location>
        <position position="723"/>
    </location>
    <ligand>
        <name>Mn(2+)</name>
        <dbReference type="ChEBI" id="CHEBI:29035"/>
    </ligand>
</feature>
<dbReference type="Gene3D" id="2.40.50.100">
    <property type="match status" value="1"/>
</dbReference>
<evidence type="ECO:0000256" key="13">
    <source>
        <dbReference type="PIRSR" id="PIRSR001594-2"/>
    </source>
</evidence>
<evidence type="ECO:0000256" key="1">
    <source>
        <dbReference type="ARBA" id="ARBA00001953"/>
    </source>
</evidence>
<dbReference type="InterPro" id="IPR055268">
    <property type="entry name" value="PCB-like"/>
</dbReference>
<dbReference type="PROSITE" id="PS00867">
    <property type="entry name" value="CPSASE_2"/>
    <property type="match status" value="1"/>
</dbReference>
<dbReference type="Pfam" id="PF02785">
    <property type="entry name" value="Biotin_carb_C"/>
    <property type="match status" value="1"/>
</dbReference>
<dbReference type="UniPathway" id="UPA00138"/>
<feature type="active site" evidence="12">
    <location>
        <position position="304"/>
    </location>
</feature>
<dbReference type="PANTHER" id="PTHR43778">
    <property type="entry name" value="PYRUVATE CARBOXYLASE"/>
    <property type="match status" value="1"/>
</dbReference>
<dbReference type="PROSITE" id="PS00188">
    <property type="entry name" value="BIOTIN"/>
    <property type="match status" value="1"/>
</dbReference>
<evidence type="ECO:0000256" key="10">
    <source>
        <dbReference type="ARBA" id="ARBA00023268"/>
    </source>
</evidence>
<feature type="domain" description="Lipoyl-binding" evidence="17">
    <location>
        <begin position="1082"/>
        <end position="1159"/>
    </location>
</feature>
<dbReference type="GO" id="GO:0046872">
    <property type="term" value="F:metal ion binding"/>
    <property type="evidence" value="ECO:0007669"/>
    <property type="project" value="UniProtKB-KW"/>
</dbReference>
<dbReference type="Pfam" id="PF00364">
    <property type="entry name" value="Biotin_lipoyl"/>
    <property type="match status" value="1"/>
</dbReference>
<dbReference type="EC" id="6.4.1.1" evidence="3 11"/>
<dbReference type="FunFam" id="3.30.1490.20:FF:000018">
    <property type="entry name" value="Biotin carboxylase"/>
    <property type="match status" value="1"/>
</dbReference>
<keyword evidence="6 14" id="KW-0479">Metal-binding</keyword>
<dbReference type="Gene3D" id="3.10.600.10">
    <property type="entry name" value="pyruvate carboxylase f1077a mutant domain"/>
    <property type="match status" value="1"/>
</dbReference>
<evidence type="ECO:0000256" key="5">
    <source>
        <dbReference type="ARBA" id="ARBA00022598"/>
    </source>
</evidence>
<evidence type="ECO:0000256" key="8">
    <source>
        <dbReference type="ARBA" id="ARBA00022840"/>
    </source>
</evidence>
<dbReference type="SUPFAM" id="SSF89000">
    <property type="entry name" value="post-HMGL domain-like"/>
    <property type="match status" value="1"/>
</dbReference>
<dbReference type="InterPro" id="IPR013785">
    <property type="entry name" value="Aldolase_TIM"/>
</dbReference>
<evidence type="ECO:0000259" key="20">
    <source>
        <dbReference type="PROSITE" id="PS50991"/>
    </source>
</evidence>
<keyword evidence="22" id="KW-1185">Reference proteome</keyword>
<dbReference type="PROSITE" id="PS50975">
    <property type="entry name" value="ATP_GRASP"/>
    <property type="match status" value="1"/>
</dbReference>
<keyword evidence="21" id="KW-0670">Pyruvate</keyword>
<evidence type="ECO:0000256" key="7">
    <source>
        <dbReference type="ARBA" id="ARBA00022741"/>
    </source>
</evidence>
<dbReference type="Pfam" id="PF02786">
    <property type="entry name" value="CPSase_L_D2"/>
    <property type="match status" value="1"/>
</dbReference>
<comment type="function">
    <text evidence="11">Catalyzes a 2-step reaction, involving the ATP-dependent carboxylation of the covalently attached biotin in the first step and the transfer of the carboxyl group to pyruvate in the second.</text>
</comment>
<dbReference type="InterPro" id="IPR011764">
    <property type="entry name" value="Biotin_carboxylation_dom"/>
</dbReference>
<dbReference type="GO" id="GO:0005737">
    <property type="term" value="C:cytoplasm"/>
    <property type="evidence" value="ECO:0007669"/>
    <property type="project" value="TreeGrafter"/>
</dbReference>
<dbReference type="InterPro" id="IPR005481">
    <property type="entry name" value="BC-like_N"/>
</dbReference>
<evidence type="ECO:0000256" key="11">
    <source>
        <dbReference type="PIRNR" id="PIRNR001594"/>
    </source>
</evidence>
<feature type="domain" description="Pyruvate carboxyltransferase" evidence="20">
    <location>
        <begin position="545"/>
        <end position="814"/>
    </location>
</feature>
<feature type="binding site" evidence="14">
    <location>
        <position position="554"/>
    </location>
    <ligand>
        <name>Mn(2+)</name>
        <dbReference type="ChEBI" id="CHEBI:29035"/>
    </ligand>
</feature>
<keyword evidence="4" id="KW-0312">Gluconeogenesis</keyword>
<dbReference type="PROSITE" id="PS50991">
    <property type="entry name" value="PYR_CT"/>
    <property type="match status" value="1"/>
</dbReference>
<dbReference type="SUPFAM" id="SSF52440">
    <property type="entry name" value="PreATP-grasp domain"/>
    <property type="match status" value="1"/>
</dbReference>
<dbReference type="Gene3D" id="3.30.470.20">
    <property type="entry name" value="ATP-grasp fold, B domain"/>
    <property type="match status" value="1"/>
</dbReference>
<dbReference type="Pfam" id="PF02436">
    <property type="entry name" value="PYC_OADA"/>
    <property type="match status" value="1"/>
</dbReference>
<feature type="binding site" evidence="13">
    <location>
        <position position="212"/>
    </location>
    <ligand>
        <name>ATP</name>
        <dbReference type="ChEBI" id="CHEBI:30616"/>
    </ligand>
</feature>
<dbReference type="Proteomes" id="UP000034883">
    <property type="component" value="Chromosome"/>
</dbReference>
<evidence type="ECO:0000313" key="21">
    <source>
        <dbReference type="EMBL" id="AKF08168.1"/>
    </source>
</evidence>
<feature type="binding site" evidence="14">
    <location>
        <position position="755"/>
    </location>
    <ligand>
        <name>Mn(2+)</name>
        <dbReference type="ChEBI" id="CHEBI:29035"/>
    </ligand>
</feature>
<dbReference type="AlphaFoldDB" id="A0A0F6W5Q0"/>
<dbReference type="Pfam" id="PF00289">
    <property type="entry name" value="Biotin_carb_N"/>
    <property type="match status" value="1"/>
</dbReference>
<name>A0A0F6W5Q0_9BACT</name>
<protein>
    <recommendedName>
        <fullName evidence="3 11">Pyruvate carboxylase</fullName>
        <ecNumber evidence="3 11">6.4.1.1</ecNumber>
    </recommendedName>
</protein>
<dbReference type="PANTHER" id="PTHR43778:SF2">
    <property type="entry name" value="PYRUVATE CARBOXYLASE, MITOCHONDRIAL"/>
    <property type="match status" value="1"/>
</dbReference>
<dbReference type="InterPro" id="IPR016185">
    <property type="entry name" value="PreATP-grasp_dom_sf"/>
</dbReference>
<proteinExistence type="predicted"/>
<accession>A0A0F6W5Q0</accession>
<dbReference type="FunFam" id="3.30.470.20:FF:000012">
    <property type="entry name" value="Pyruvate carboxylase"/>
    <property type="match status" value="1"/>
</dbReference>
<dbReference type="STRING" id="927083.DB32_005317"/>
<dbReference type="KEGG" id="samy:DB32_005317"/>
<dbReference type="InterPro" id="IPR011761">
    <property type="entry name" value="ATP-grasp"/>
</dbReference>
<dbReference type="InterPro" id="IPR000089">
    <property type="entry name" value="Biotin_lipoyl"/>
</dbReference>
<dbReference type="PROSITE" id="PS50968">
    <property type="entry name" value="BIOTINYL_LIPOYL"/>
    <property type="match status" value="1"/>
</dbReference>
<dbReference type="NCBIfam" id="NF009554">
    <property type="entry name" value="PRK12999.1"/>
    <property type="match status" value="1"/>
</dbReference>
<organism evidence="21 22">
    <name type="scientific">Sandaracinus amylolyticus</name>
    <dbReference type="NCBI Taxonomy" id="927083"/>
    <lineage>
        <taxon>Bacteria</taxon>
        <taxon>Pseudomonadati</taxon>
        <taxon>Myxococcota</taxon>
        <taxon>Polyangia</taxon>
        <taxon>Polyangiales</taxon>
        <taxon>Sandaracinaceae</taxon>
        <taxon>Sandaracinus</taxon>
    </lineage>
</organism>
<evidence type="ECO:0000256" key="2">
    <source>
        <dbReference type="ARBA" id="ARBA00004742"/>
    </source>
</evidence>
<dbReference type="NCBIfam" id="TIGR01235">
    <property type="entry name" value="pyruv_carbox"/>
    <property type="match status" value="1"/>
</dbReference>
<dbReference type="SUPFAM" id="SSF51230">
    <property type="entry name" value="Single hybrid motif"/>
    <property type="match status" value="1"/>
</dbReference>
<evidence type="ECO:0000313" key="22">
    <source>
        <dbReference type="Proteomes" id="UP000034883"/>
    </source>
</evidence>
<dbReference type="InterPro" id="IPR005930">
    <property type="entry name" value="Pyruv_COase"/>
</dbReference>
<keyword evidence="8 11" id="KW-0067">ATP-binding</keyword>
<dbReference type="InterPro" id="IPR001882">
    <property type="entry name" value="Biotin_BS"/>
</dbReference>
<dbReference type="PIRSF" id="PIRSF001594">
    <property type="entry name" value="Pyruv_carbox"/>
    <property type="match status" value="1"/>
</dbReference>
<dbReference type="InterPro" id="IPR003379">
    <property type="entry name" value="Carboxylase_cons_dom"/>
</dbReference>
<dbReference type="CDD" id="cd07937">
    <property type="entry name" value="DRE_TIM_PC_TC_5S"/>
    <property type="match status" value="1"/>
</dbReference>
<dbReference type="SUPFAM" id="SSF56059">
    <property type="entry name" value="Glutathione synthetase ATP-binding domain-like"/>
    <property type="match status" value="1"/>
</dbReference>
<feature type="region of interest" description="Disordered" evidence="16">
    <location>
        <begin position="1073"/>
        <end position="1096"/>
    </location>
</feature>
<gene>
    <name evidence="21" type="ORF">DB32_005317</name>
</gene>
<dbReference type="FunFam" id="2.40.50.100:FF:000003">
    <property type="entry name" value="Acetyl-CoA carboxylase biotin carboxyl carrier protein"/>
    <property type="match status" value="1"/>
</dbReference>
<keyword evidence="5 11" id="KW-0436">Ligase</keyword>
<dbReference type="GO" id="GO:0006094">
    <property type="term" value="P:gluconeogenesis"/>
    <property type="evidence" value="ECO:0007669"/>
    <property type="project" value="UniProtKB-UniPathway"/>
</dbReference>
<evidence type="ECO:0000256" key="15">
    <source>
        <dbReference type="PIRSR" id="PIRSR001594-4"/>
    </source>
</evidence>
<evidence type="ECO:0000256" key="14">
    <source>
        <dbReference type="PIRSR" id="PIRSR001594-3"/>
    </source>
</evidence>
<comment type="pathway">
    <text evidence="2">Carbohydrate biosynthesis; gluconeogenesis.</text>
</comment>
<keyword evidence="7 11" id="KW-0547">Nucleotide-binding</keyword>
<dbReference type="GO" id="GO:0005524">
    <property type="term" value="F:ATP binding"/>
    <property type="evidence" value="ECO:0007669"/>
    <property type="project" value="UniProtKB-UniRule"/>
</dbReference>
<feature type="binding site" evidence="13">
    <location>
        <position position="888"/>
    </location>
    <ligand>
        <name>substrate</name>
    </ligand>
</feature>
<keyword evidence="10" id="KW-0511">Multifunctional enzyme</keyword>
<reference evidence="21 22" key="1">
    <citation type="submission" date="2015-03" db="EMBL/GenBank/DDBJ databases">
        <title>Genome assembly of Sandaracinus amylolyticus DSM 53668.</title>
        <authorList>
            <person name="Sharma G."/>
            <person name="Subramanian S."/>
        </authorList>
    </citation>
    <scope>NUCLEOTIDE SEQUENCE [LARGE SCALE GENOMIC DNA]</scope>
    <source>
        <strain evidence="21 22">DSM 53668</strain>
    </source>
</reference>
<dbReference type="NCBIfam" id="NF006761">
    <property type="entry name" value="PRK09282.1"/>
    <property type="match status" value="1"/>
</dbReference>
<dbReference type="RefSeq" id="WP_240481257.1">
    <property type="nucleotide sequence ID" value="NZ_CP011125.1"/>
</dbReference>
<evidence type="ECO:0000256" key="3">
    <source>
        <dbReference type="ARBA" id="ARBA00013057"/>
    </source>
</evidence>
<dbReference type="InterPro" id="IPR005479">
    <property type="entry name" value="CPAse_ATP-bd"/>
</dbReference>
<evidence type="ECO:0000256" key="4">
    <source>
        <dbReference type="ARBA" id="ARBA00022432"/>
    </source>
</evidence>
<dbReference type="SMART" id="SM00878">
    <property type="entry name" value="Biotin_carb_C"/>
    <property type="match status" value="1"/>
</dbReference>
<feature type="domain" description="ATP-grasp" evidence="18">
    <location>
        <begin position="132"/>
        <end position="329"/>
    </location>
</feature>
<dbReference type="SUPFAM" id="SSF51569">
    <property type="entry name" value="Aldolase"/>
    <property type="match status" value="1"/>
</dbReference>
<evidence type="ECO:0000259" key="17">
    <source>
        <dbReference type="PROSITE" id="PS50968"/>
    </source>
</evidence>
<evidence type="ECO:0000259" key="18">
    <source>
        <dbReference type="PROSITE" id="PS50975"/>
    </source>
</evidence>
<dbReference type="FunFam" id="3.40.50.20:FF:000010">
    <property type="entry name" value="Propionyl-CoA carboxylase subunit alpha"/>
    <property type="match status" value="1"/>
</dbReference>
<comment type="cofactor">
    <cofactor evidence="1 11">
        <name>biotin</name>
        <dbReference type="ChEBI" id="CHEBI:57586"/>
    </cofactor>
</comment>
<feature type="binding site" evidence="13">
    <location>
        <position position="247"/>
    </location>
    <ligand>
        <name>ATP</name>
        <dbReference type="ChEBI" id="CHEBI:30616"/>
    </ligand>
</feature>
<comment type="catalytic activity">
    <reaction evidence="11">
        <text>hydrogencarbonate + pyruvate + ATP = oxaloacetate + ADP + phosphate + H(+)</text>
        <dbReference type="Rhea" id="RHEA:20844"/>
        <dbReference type="ChEBI" id="CHEBI:15361"/>
        <dbReference type="ChEBI" id="CHEBI:15378"/>
        <dbReference type="ChEBI" id="CHEBI:16452"/>
        <dbReference type="ChEBI" id="CHEBI:17544"/>
        <dbReference type="ChEBI" id="CHEBI:30616"/>
        <dbReference type="ChEBI" id="CHEBI:43474"/>
        <dbReference type="ChEBI" id="CHEBI:456216"/>
        <dbReference type="EC" id="6.4.1.1"/>
    </reaction>
</comment>
<dbReference type="InterPro" id="IPR000891">
    <property type="entry name" value="PYR_CT"/>
</dbReference>
<dbReference type="InterPro" id="IPR011054">
    <property type="entry name" value="Rudment_hybrid_motif"/>
</dbReference>
<dbReference type="FunFam" id="3.20.20.70:FF:000033">
    <property type="entry name" value="Pyruvate carboxylase"/>
    <property type="match status" value="1"/>
</dbReference>
<dbReference type="EMBL" id="CP011125">
    <property type="protein sequence ID" value="AKF08168.1"/>
    <property type="molecule type" value="Genomic_DNA"/>
</dbReference>
<dbReference type="Pfam" id="PF00682">
    <property type="entry name" value="HMGL-like"/>
    <property type="match status" value="1"/>
</dbReference>
<evidence type="ECO:0000256" key="9">
    <source>
        <dbReference type="ARBA" id="ARBA00023267"/>
    </source>
</evidence>
<keyword evidence="9 11" id="KW-0092">Biotin</keyword>
<feature type="modified residue" description="N6-biotinyllysine" evidence="15">
    <location>
        <position position="1125"/>
    </location>
</feature>
<dbReference type="InterPro" id="IPR011053">
    <property type="entry name" value="Single_hybrid_motif"/>
</dbReference>
<dbReference type="PROSITE" id="PS00866">
    <property type="entry name" value="CPSASE_1"/>
    <property type="match status" value="1"/>
</dbReference>
<dbReference type="PROSITE" id="PS50979">
    <property type="entry name" value="BC"/>
    <property type="match status" value="1"/>
</dbReference>
<dbReference type="Gene3D" id="3.20.20.70">
    <property type="entry name" value="Aldolase class I"/>
    <property type="match status" value="1"/>
</dbReference>
<dbReference type="CDD" id="cd06850">
    <property type="entry name" value="biotinyl_domain"/>
    <property type="match status" value="1"/>
</dbReference>
<dbReference type="SUPFAM" id="SSF51246">
    <property type="entry name" value="Rudiment single hybrid motif"/>
    <property type="match status" value="1"/>
</dbReference>